<dbReference type="AlphaFoldDB" id="A0A0G0U259"/>
<organism evidence="1 2">
    <name type="scientific">Candidatus Daviesbacteria bacterium GW2011_GWA2_40_9</name>
    <dbReference type="NCBI Taxonomy" id="1618424"/>
    <lineage>
        <taxon>Bacteria</taxon>
        <taxon>Candidatus Daviesiibacteriota</taxon>
    </lineage>
</organism>
<gene>
    <name evidence="1" type="ORF">UU29_C0007G0038</name>
</gene>
<sequence length="78" mass="8260">MKKGGDIVSKENSVGLLDIQVVAESEMTAPKQVDTTKAYGIVPMFNNVGGAVEGDIFQYDDGGCYDGPECDECDPSPL</sequence>
<protein>
    <submittedName>
        <fullName evidence="1">Uncharacterized protein</fullName>
    </submittedName>
</protein>
<reference evidence="1 2" key="1">
    <citation type="journal article" date="2015" name="Nature">
        <title>rRNA introns, odd ribosomes, and small enigmatic genomes across a large radiation of phyla.</title>
        <authorList>
            <person name="Brown C.T."/>
            <person name="Hug L.A."/>
            <person name="Thomas B.C."/>
            <person name="Sharon I."/>
            <person name="Castelle C.J."/>
            <person name="Singh A."/>
            <person name="Wilkins M.J."/>
            <person name="Williams K.H."/>
            <person name="Banfield J.F."/>
        </authorList>
    </citation>
    <scope>NUCLEOTIDE SEQUENCE [LARGE SCALE GENOMIC DNA]</scope>
</reference>
<comment type="caution">
    <text evidence="1">The sequence shown here is derived from an EMBL/GenBank/DDBJ whole genome shotgun (WGS) entry which is preliminary data.</text>
</comment>
<accession>A0A0G0U259</accession>
<dbReference type="Proteomes" id="UP000034601">
    <property type="component" value="Unassembled WGS sequence"/>
</dbReference>
<evidence type="ECO:0000313" key="2">
    <source>
        <dbReference type="Proteomes" id="UP000034601"/>
    </source>
</evidence>
<proteinExistence type="predicted"/>
<evidence type="ECO:0000313" key="1">
    <source>
        <dbReference type="EMBL" id="KKR83168.1"/>
    </source>
</evidence>
<name>A0A0G0U259_9BACT</name>
<dbReference type="EMBL" id="LCAB01000007">
    <property type="protein sequence ID" value="KKR83168.1"/>
    <property type="molecule type" value="Genomic_DNA"/>
</dbReference>